<feature type="region of interest" description="Disordered" evidence="1">
    <location>
        <begin position="225"/>
        <end position="259"/>
    </location>
</feature>
<dbReference type="PANTHER" id="PTHR36936:SF3">
    <property type="entry name" value="PROTEIN CBG26223"/>
    <property type="match status" value="1"/>
</dbReference>
<reference evidence="2" key="1">
    <citation type="submission" date="2020-10" db="EMBL/GenBank/DDBJ databases">
        <authorList>
            <person name="Kikuchi T."/>
        </authorList>
    </citation>
    <scope>NUCLEOTIDE SEQUENCE</scope>
    <source>
        <strain evidence="2">NKZ352</strain>
    </source>
</reference>
<feature type="compositionally biased region" description="Basic residues" evidence="1">
    <location>
        <begin position="109"/>
        <end position="122"/>
    </location>
</feature>
<feature type="compositionally biased region" description="Low complexity" evidence="1">
    <location>
        <begin position="225"/>
        <end position="249"/>
    </location>
</feature>
<dbReference type="EMBL" id="CAJGYM010000098">
    <property type="protein sequence ID" value="CAD6197571.1"/>
    <property type="molecule type" value="Genomic_DNA"/>
</dbReference>
<gene>
    <name evidence="2" type="ORF">CAUJ_LOCUS13480</name>
</gene>
<feature type="compositionally biased region" description="Polar residues" evidence="1">
    <location>
        <begin position="95"/>
        <end position="108"/>
    </location>
</feature>
<feature type="compositionally biased region" description="Low complexity" evidence="1">
    <location>
        <begin position="171"/>
        <end position="194"/>
    </location>
</feature>
<dbReference type="PANTHER" id="PTHR36936">
    <property type="entry name" value="PROTEIN CBG25168"/>
    <property type="match status" value="1"/>
</dbReference>
<dbReference type="Proteomes" id="UP000835052">
    <property type="component" value="Unassembled WGS sequence"/>
</dbReference>
<comment type="caution">
    <text evidence="2">The sequence shown here is derived from an EMBL/GenBank/DDBJ whole genome shotgun (WGS) entry which is preliminary data.</text>
</comment>
<keyword evidence="3" id="KW-1185">Reference proteome</keyword>
<dbReference type="AlphaFoldDB" id="A0A8S1HTR2"/>
<accession>A0A8S1HTR2</accession>
<proteinExistence type="predicted"/>
<protein>
    <submittedName>
        <fullName evidence="2">Uncharacterized protein</fullName>
    </submittedName>
</protein>
<organism evidence="2 3">
    <name type="scientific">Caenorhabditis auriculariae</name>
    <dbReference type="NCBI Taxonomy" id="2777116"/>
    <lineage>
        <taxon>Eukaryota</taxon>
        <taxon>Metazoa</taxon>
        <taxon>Ecdysozoa</taxon>
        <taxon>Nematoda</taxon>
        <taxon>Chromadorea</taxon>
        <taxon>Rhabditida</taxon>
        <taxon>Rhabditina</taxon>
        <taxon>Rhabditomorpha</taxon>
        <taxon>Rhabditoidea</taxon>
        <taxon>Rhabditidae</taxon>
        <taxon>Peloderinae</taxon>
        <taxon>Caenorhabditis</taxon>
    </lineage>
</organism>
<evidence type="ECO:0000256" key="1">
    <source>
        <dbReference type="SAM" id="MobiDB-lite"/>
    </source>
</evidence>
<name>A0A8S1HTR2_9PELO</name>
<sequence>MASELIYSHFRKSDGSFINYSLEEIEQADKNGSIESSDLIYIEFPGHNVVSYSIDDLVKLNGKERPFRFAENDPRFEMKNDRVVHDFASSSSTSDGDNQSTASSSQHTGKTRSRRHKRRRMKNQISVNTEDGPEPSRKPPESARNSPGLPKDLQKQSTDVFLPKTVPPLLPESQRTSSRSKSCSEPPKSSPSPSKDFIEQPCNSSIQKTVNQPMPSNNKVELKFSELSSSSKPSEISKSSSDSSTNLSKVPEKESSGSHLRKTVHLPLFSKNNKEWKLSYEMAEIELKKVTKDITRNLANSSNTFPSAQQFNSTLTRIVYCAHCNANLLRPNNVLSHLTDFNHSAKVLKYGVGVSEISFWQKVVDQLIEDSKKCHIPFLTKISDSSDFLPHGERQGHLNSLMKHFNNSSKNMLDQQGAKLNLDLLPNTCGYCKVNINTKSFAVITDHIFSTDHLRHILEAGFSVAEVDFWISRLGSAKKKTQPKVLQTVSMEVKKLPEVVQPAKVVAKVIAPKKTPLTEKPEENASDLIEELNRLRYLLALRKLKLAVDRNVLAEKTVKGQNQCNICPSKCKSDLGFLDHIFTASHFEKTAKLGFTHKDVDFWKNAMISTGIMPSWHEELSEMLAPRKFVNKITCQKMFQWSFNQKNFRYVPLLDYSERSSDQHVPADQRRSVLQSLHAHYRFSPAKYEEELFNKHYHLSTCFMCEDKGWMTNGMDVLKHIFTDNHVKNLINHGFTISDVDIWKSYIEYEAPEKDEEVAPPTNYEEAVKKIAQAVQKCKVGCKAEQKETETGKSEDAVPLGLLYANIDEKLTFAQRQKVLSEERVAEEFDKFRAILKKTDANLLMKNYRSLRKRHHERSCLWCKVNLGEIWDLVLHIFSEGHQKMAVKYCQMTMSDFDEWRERLEKCQKTDSVPPKPIIPPVVVKRPPEPIKPKEIGTKPRIAVVDALYRLPPLPHSPEWKKLNRVESIYPLYYPMQFNNLSHIYYGSNFGSLHPELAYADDYLFRNLTINLNYCRYCDVDLKTTASVVRHAFTDGHFQKLRENGIEVRNNDVNYWVELRNKLRFSSSLPKTVFRFPLYDQTCGVPRDAPFCMPSKKDLEILGQTDEATYNESNRLIIKMCRYCNCPLEVASEIIFHAFSDLHLRKIKEAGIITCSADFSFWTSSLGKYKKQPK</sequence>
<evidence type="ECO:0000313" key="3">
    <source>
        <dbReference type="Proteomes" id="UP000835052"/>
    </source>
</evidence>
<evidence type="ECO:0000313" key="2">
    <source>
        <dbReference type="EMBL" id="CAD6197571.1"/>
    </source>
</evidence>
<feature type="region of interest" description="Disordered" evidence="1">
    <location>
        <begin position="87"/>
        <end position="200"/>
    </location>
</feature>